<comment type="caution">
    <text evidence="2">The sequence shown here is derived from an EMBL/GenBank/DDBJ whole genome shotgun (WGS) entry which is preliminary data.</text>
</comment>
<accession>A0AAN6VBJ4</accession>
<name>A0AAN6VBJ4_9PEZI</name>
<dbReference type="Proteomes" id="UP001302745">
    <property type="component" value="Unassembled WGS sequence"/>
</dbReference>
<evidence type="ECO:0000256" key="1">
    <source>
        <dbReference type="SAM" id="MobiDB-lite"/>
    </source>
</evidence>
<sequence length="431" mass="48317">MDLCINPLRIDVVLWRDVLRRLLSPRPDADDVPADTQTVEFPVLPKNAALADGHLLRWLDDLSTGSLHGWHDHAGKSLYVIPFRWTDKHSKLLGARFNRCAAIVEPVPDLVPGVRLEPSQMAETLTSELATLVQEDVTPARPFSKHHAMEHILSTLFPETLASPKTGAELNLYFGHRIFSKVVRIPYVWSCPALPATSFSQVDAGMPMLAYINRSQLAANRKNLYSVPRGPENEPVSRLQQLRSKKLIPADADHGPYIVAVLLAMAQAHLYPRSSSQSSSQGRKSVRITPPSFRDVKMRVITHDEGNDSSSNFVIYTAVITAAFLDRFMFPHKAPKPQEKFRAGIDISYTTIGFWPVLGLKERLSKALGREIAGDSIYDDPNHKRRRAGMKLLEEEPPSSSDDRPVLSSAAKRRRMARRVVRTWEGMELVS</sequence>
<keyword evidence="3" id="KW-1185">Reference proteome</keyword>
<feature type="region of interest" description="Disordered" evidence="1">
    <location>
        <begin position="391"/>
        <end position="410"/>
    </location>
</feature>
<reference evidence="2" key="2">
    <citation type="submission" date="2023-05" db="EMBL/GenBank/DDBJ databases">
        <authorList>
            <consortium name="Lawrence Berkeley National Laboratory"/>
            <person name="Steindorff A."/>
            <person name="Hensen N."/>
            <person name="Bonometti L."/>
            <person name="Westerberg I."/>
            <person name="Brannstrom I.O."/>
            <person name="Guillou S."/>
            <person name="Cros-Aarteil S."/>
            <person name="Calhoun S."/>
            <person name="Haridas S."/>
            <person name="Kuo A."/>
            <person name="Mondo S."/>
            <person name="Pangilinan J."/>
            <person name="Riley R."/>
            <person name="Labutti K."/>
            <person name="Andreopoulos B."/>
            <person name="Lipzen A."/>
            <person name="Chen C."/>
            <person name="Yanf M."/>
            <person name="Daum C."/>
            <person name="Ng V."/>
            <person name="Clum A."/>
            <person name="Ohm R."/>
            <person name="Martin F."/>
            <person name="Silar P."/>
            <person name="Natvig D."/>
            <person name="Lalanne C."/>
            <person name="Gautier V."/>
            <person name="Ament-Velasquez S.L."/>
            <person name="Kruys A."/>
            <person name="Hutchinson M.I."/>
            <person name="Powell A.J."/>
            <person name="Barry K."/>
            <person name="Miller A.N."/>
            <person name="Grigoriev I.V."/>
            <person name="Debuchy R."/>
            <person name="Gladieux P."/>
            <person name="Thoren M.H."/>
            <person name="Johannesson H."/>
        </authorList>
    </citation>
    <scope>NUCLEOTIDE SEQUENCE</scope>
    <source>
        <strain evidence="2">CBS 538.74</strain>
    </source>
</reference>
<evidence type="ECO:0000313" key="3">
    <source>
        <dbReference type="Proteomes" id="UP001302745"/>
    </source>
</evidence>
<proteinExistence type="predicted"/>
<gene>
    <name evidence="2" type="ORF">C8A00DRAFT_47723</name>
</gene>
<organism evidence="2 3">
    <name type="scientific">Chaetomidium leptoderma</name>
    <dbReference type="NCBI Taxonomy" id="669021"/>
    <lineage>
        <taxon>Eukaryota</taxon>
        <taxon>Fungi</taxon>
        <taxon>Dikarya</taxon>
        <taxon>Ascomycota</taxon>
        <taxon>Pezizomycotina</taxon>
        <taxon>Sordariomycetes</taxon>
        <taxon>Sordariomycetidae</taxon>
        <taxon>Sordariales</taxon>
        <taxon>Chaetomiaceae</taxon>
        <taxon>Chaetomidium</taxon>
    </lineage>
</organism>
<evidence type="ECO:0000313" key="2">
    <source>
        <dbReference type="EMBL" id="KAK4148382.1"/>
    </source>
</evidence>
<dbReference type="AlphaFoldDB" id="A0AAN6VBJ4"/>
<reference evidence="2" key="1">
    <citation type="journal article" date="2023" name="Mol. Phylogenet. Evol.">
        <title>Genome-scale phylogeny and comparative genomics of the fungal order Sordariales.</title>
        <authorList>
            <person name="Hensen N."/>
            <person name="Bonometti L."/>
            <person name="Westerberg I."/>
            <person name="Brannstrom I.O."/>
            <person name="Guillou S."/>
            <person name="Cros-Aarteil S."/>
            <person name="Calhoun S."/>
            <person name="Haridas S."/>
            <person name="Kuo A."/>
            <person name="Mondo S."/>
            <person name="Pangilinan J."/>
            <person name="Riley R."/>
            <person name="LaButti K."/>
            <person name="Andreopoulos B."/>
            <person name="Lipzen A."/>
            <person name="Chen C."/>
            <person name="Yan M."/>
            <person name="Daum C."/>
            <person name="Ng V."/>
            <person name="Clum A."/>
            <person name="Steindorff A."/>
            <person name="Ohm R.A."/>
            <person name="Martin F."/>
            <person name="Silar P."/>
            <person name="Natvig D.O."/>
            <person name="Lalanne C."/>
            <person name="Gautier V."/>
            <person name="Ament-Velasquez S.L."/>
            <person name="Kruys A."/>
            <person name="Hutchinson M.I."/>
            <person name="Powell A.J."/>
            <person name="Barry K."/>
            <person name="Miller A.N."/>
            <person name="Grigoriev I.V."/>
            <person name="Debuchy R."/>
            <person name="Gladieux P."/>
            <person name="Hiltunen Thoren M."/>
            <person name="Johannesson H."/>
        </authorList>
    </citation>
    <scope>NUCLEOTIDE SEQUENCE</scope>
    <source>
        <strain evidence="2">CBS 538.74</strain>
    </source>
</reference>
<protein>
    <submittedName>
        <fullName evidence="2">Uncharacterized protein</fullName>
    </submittedName>
</protein>
<dbReference type="EMBL" id="MU857447">
    <property type="protein sequence ID" value="KAK4148382.1"/>
    <property type="molecule type" value="Genomic_DNA"/>
</dbReference>